<dbReference type="GO" id="GO:0008270">
    <property type="term" value="F:zinc ion binding"/>
    <property type="evidence" value="ECO:0007669"/>
    <property type="project" value="UniProtKB-KW"/>
</dbReference>
<feature type="compositionally biased region" description="Basic and acidic residues" evidence="6">
    <location>
        <begin position="241"/>
        <end position="258"/>
    </location>
</feature>
<evidence type="ECO:0000256" key="6">
    <source>
        <dbReference type="SAM" id="MobiDB-lite"/>
    </source>
</evidence>
<evidence type="ECO:0000256" key="3">
    <source>
        <dbReference type="ARBA" id="ARBA00022771"/>
    </source>
</evidence>
<evidence type="ECO:0000256" key="1">
    <source>
        <dbReference type="ARBA" id="ARBA00004123"/>
    </source>
</evidence>
<evidence type="ECO:0000313" key="9">
    <source>
        <dbReference type="Proteomes" id="UP001271007"/>
    </source>
</evidence>
<comment type="caution">
    <text evidence="8">The sequence shown here is derived from an EMBL/GenBank/DDBJ whole genome shotgun (WGS) entry which is preliminary data.</text>
</comment>
<proteinExistence type="predicted"/>
<dbReference type="InterPro" id="IPR013085">
    <property type="entry name" value="U1-CZ_Znf_C2H2"/>
</dbReference>
<dbReference type="PANTHER" id="PTHR13173:SF10">
    <property type="entry name" value="WW DOMAIN-BINDING PROTEIN 4"/>
    <property type="match status" value="1"/>
</dbReference>
<dbReference type="Pfam" id="PF06220">
    <property type="entry name" value="zf-U1"/>
    <property type="match status" value="1"/>
</dbReference>
<dbReference type="EMBL" id="JAWDJX010000016">
    <property type="protein sequence ID" value="KAK3053408.1"/>
    <property type="molecule type" value="Genomic_DNA"/>
</dbReference>
<reference evidence="8" key="1">
    <citation type="submission" date="2023-04" db="EMBL/GenBank/DDBJ databases">
        <title>Black Yeasts Isolated from many extreme environments.</title>
        <authorList>
            <person name="Coleine C."/>
            <person name="Stajich J.E."/>
            <person name="Selbmann L."/>
        </authorList>
    </citation>
    <scope>NUCLEOTIDE SEQUENCE</scope>
    <source>
        <strain evidence="8">CCFEE 5312</strain>
    </source>
</reference>
<name>A0AAJ0DMQ4_9PEZI</name>
<dbReference type="GO" id="GO:0000398">
    <property type="term" value="P:mRNA splicing, via spliceosome"/>
    <property type="evidence" value="ECO:0007669"/>
    <property type="project" value="InterPro"/>
</dbReference>
<dbReference type="Proteomes" id="UP001271007">
    <property type="component" value="Unassembled WGS sequence"/>
</dbReference>
<keyword evidence="2" id="KW-0479">Metal-binding</keyword>
<evidence type="ECO:0000259" key="7">
    <source>
        <dbReference type="PROSITE" id="PS50171"/>
    </source>
</evidence>
<keyword evidence="3" id="KW-0863">Zinc-finger</keyword>
<feature type="compositionally biased region" description="Basic and acidic residues" evidence="6">
    <location>
        <begin position="194"/>
        <end position="203"/>
    </location>
</feature>
<feature type="domain" description="Matrin-type" evidence="7">
    <location>
        <begin position="11"/>
        <end position="42"/>
    </location>
</feature>
<feature type="region of interest" description="Disordered" evidence="6">
    <location>
        <begin position="241"/>
        <end position="280"/>
    </location>
</feature>
<dbReference type="AlphaFoldDB" id="A0AAJ0DMQ4"/>
<dbReference type="PANTHER" id="PTHR13173">
    <property type="entry name" value="WW DOMAIN BINDING PROTEIN 4"/>
    <property type="match status" value="1"/>
</dbReference>
<sequence length="295" mass="32424">MSEYWKSTPSYWCKFCALYVRDSPLERKNHESSGRHQNNIQRSLQKLHKDREREERQSQWAKEEVARLNGIVGGEGKKGGGVQVTGLKTVTEGAATGPRAQADKAAQRKAHAEQLIAMGVQLPEELRREVLGVGDWERVSETVVEGDVKTERSLADIIKQQQAADQESKAGIEEGESIGVRKRKLEDEEDVRDEEAAPKERKVWGSSVRRYPGDEGGDEGDLEGLLSGVVGKKGTVKVEVEEAEGGVKKEGEGEEKPLETIPDVNATSAAVKEEEGAVDGEAVAPVVFKKRKGKR</sequence>
<dbReference type="PROSITE" id="PS50171">
    <property type="entry name" value="ZF_MATRIN"/>
    <property type="match status" value="1"/>
</dbReference>
<dbReference type="GO" id="GO:0003723">
    <property type="term" value="F:RNA binding"/>
    <property type="evidence" value="ECO:0007669"/>
    <property type="project" value="TreeGrafter"/>
</dbReference>
<keyword evidence="4" id="KW-0862">Zinc</keyword>
<evidence type="ECO:0000256" key="5">
    <source>
        <dbReference type="ARBA" id="ARBA00023242"/>
    </source>
</evidence>
<dbReference type="GO" id="GO:0071011">
    <property type="term" value="C:precatalytic spliceosome"/>
    <property type="evidence" value="ECO:0007669"/>
    <property type="project" value="TreeGrafter"/>
</dbReference>
<feature type="region of interest" description="Disordered" evidence="6">
    <location>
        <begin position="28"/>
        <end position="61"/>
    </location>
</feature>
<evidence type="ECO:0000256" key="2">
    <source>
        <dbReference type="ARBA" id="ARBA00022723"/>
    </source>
</evidence>
<dbReference type="InterPro" id="IPR040023">
    <property type="entry name" value="WBP4"/>
</dbReference>
<feature type="compositionally biased region" description="Polar residues" evidence="6">
    <location>
        <begin position="35"/>
        <end position="44"/>
    </location>
</feature>
<evidence type="ECO:0000313" key="8">
    <source>
        <dbReference type="EMBL" id="KAK3053408.1"/>
    </source>
</evidence>
<dbReference type="SUPFAM" id="SSF57667">
    <property type="entry name" value="beta-beta-alpha zinc fingers"/>
    <property type="match status" value="1"/>
</dbReference>
<keyword evidence="9" id="KW-1185">Reference proteome</keyword>
<feature type="region of interest" description="Disordered" evidence="6">
    <location>
        <begin position="161"/>
        <end position="226"/>
    </location>
</feature>
<accession>A0AAJ0DMQ4</accession>
<comment type="subcellular location">
    <subcellularLocation>
        <location evidence="1">Nucleus</location>
    </subcellularLocation>
</comment>
<dbReference type="Gene3D" id="3.30.160.60">
    <property type="entry name" value="Classic Zinc Finger"/>
    <property type="match status" value="1"/>
</dbReference>
<keyword evidence="5" id="KW-0539">Nucleus</keyword>
<feature type="compositionally biased region" description="Basic and acidic residues" evidence="6">
    <location>
        <begin position="47"/>
        <end position="61"/>
    </location>
</feature>
<gene>
    <name evidence="8" type="ORF">LTR09_005577</name>
</gene>
<protein>
    <recommendedName>
        <fullName evidence="7">Matrin-type domain-containing protein</fullName>
    </recommendedName>
</protein>
<dbReference type="InterPro" id="IPR036236">
    <property type="entry name" value="Znf_C2H2_sf"/>
</dbReference>
<organism evidence="8 9">
    <name type="scientific">Extremus antarcticus</name>
    <dbReference type="NCBI Taxonomy" id="702011"/>
    <lineage>
        <taxon>Eukaryota</taxon>
        <taxon>Fungi</taxon>
        <taxon>Dikarya</taxon>
        <taxon>Ascomycota</taxon>
        <taxon>Pezizomycotina</taxon>
        <taxon>Dothideomycetes</taxon>
        <taxon>Dothideomycetidae</taxon>
        <taxon>Mycosphaerellales</taxon>
        <taxon>Extremaceae</taxon>
        <taxon>Extremus</taxon>
    </lineage>
</organism>
<evidence type="ECO:0000256" key="4">
    <source>
        <dbReference type="ARBA" id="ARBA00022833"/>
    </source>
</evidence>
<dbReference type="InterPro" id="IPR000690">
    <property type="entry name" value="Matrin/U1-C_Znf_C2H2"/>
</dbReference>